<dbReference type="EMBL" id="JACHVY010000011">
    <property type="protein sequence ID" value="MBB2903605.1"/>
    <property type="molecule type" value="Genomic_DNA"/>
</dbReference>
<protein>
    <submittedName>
        <fullName evidence="2">Uncharacterized protein</fullName>
    </submittedName>
</protein>
<sequence>MLLAAGASSPEPELLAAAGRLRVSTHDLQPAVDSGLVTLQAGRARFRHTLVIPTLLHEASAGELASVHAALADVCADAVRAAWHRAAAVPDRDDAVADALEAVALDDARRGARAEAVAALRRAAALSGTDARRAQRLAWAAEAAREGGLTREAADALREGFHVAADPAVVRELTITEWVLSYSTGVTAGHTIDDMVEASRAVGISADMGTGEGIGKGMGEGLDGLRVLLAAATRVWAFPASAAEAGRVRAALLGSARVLPAPGSGLKDHADGRSGGEQGGAEGGPAHEPSPESLERALRTVGLVLLDATATPAWERAALAGSVAVVAKRHPSVLPAVAFAAEAAQDLSTAAAAWDTGVRFFHANGSVGDECLALAGRAGSLIDAGLVGDGLADAQLSMRMASDLGLPLLAGLAAAAATRARAWLGSQGTGEEITRWAYHLIDEEPPCRLGRARGAWAMGLSALADDRPADALVQLRRVALHETSAHWALADLVEAGVAAGDTTGLLAQVETTARAAELLNSQHLRLLVHRAQALLVEDPAKAEHHHRAAVVVGRRSGTPLEMARGLLSYAQWLGQRGRRGESTQQAAAAVDLFHASAAAPWAQRAQALM</sequence>
<name>A0A7W4TR76_KINRA</name>
<dbReference type="RefSeq" id="WP_183393201.1">
    <property type="nucleotide sequence ID" value="NZ_JACHVY010000011.1"/>
</dbReference>
<accession>A0A7W4TR76</accession>
<evidence type="ECO:0000313" key="2">
    <source>
        <dbReference type="EMBL" id="MBB2903605.1"/>
    </source>
</evidence>
<feature type="region of interest" description="Disordered" evidence="1">
    <location>
        <begin position="263"/>
        <end position="292"/>
    </location>
</feature>
<reference evidence="2 3" key="1">
    <citation type="submission" date="2020-08" db="EMBL/GenBank/DDBJ databases">
        <title>The Agave Microbiome: Exploring the role of microbial communities in plant adaptations to desert environments.</title>
        <authorList>
            <person name="Partida-Martinez L.P."/>
        </authorList>
    </citation>
    <scope>NUCLEOTIDE SEQUENCE [LARGE SCALE GENOMIC DNA]</scope>
    <source>
        <strain evidence="2 3">AS2.23</strain>
    </source>
</reference>
<reference evidence="2 3" key="2">
    <citation type="submission" date="2020-08" db="EMBL/GenBank/DDBJ databases">
        <authorList>
            <person name="Partida-Martinez L."/>
            <person name="Huntemann M."/>
            <person name="Clum A."/>
            <person name="Wang J."/>
            <person name="Palaniappan K."/>
            <person name="Ritter S."/>
            <person name="Chen I.-M."/>
            <person name="Stamatis D."/>
            <person name="Reddy T."/>
            <person name="O'Malley R."/>
            <person name="Daum C."/>
            <person name="Shapiro N."/>
            <person name="Ivanova N."/>
            <person name="Kyrpides N."/>
            <person name="Woyke T."/>
        </authorList>
    </citation>
    <scope>NUCLEOTIDE SEQUENCE [LARGE SCALE GENOMIC DNA]</scope>
    <source>
        <strain evidence="2 3">AS2.23</strain>
    </source>
</reference>
<comment type="caution">
    <text evidence="2">The sequence shown here is derived from an EMBL/GenBank/DDBJ whole genome shotgun (WGS) entry which is preliminary data.</text>
</comment>
<evidence type="ECO:0000256" key="1">
    <source>
        <dbReference type="SAM" id="MobiDB-lite"/>
    </source>
</evidence>
<organism evidence="2 3">
    <name type="scientific">Kineococcus radiotolerans</name>
    <dbReference type="NCBI Taxonomy" id="131568"/>
    <lineage>
        <taxon>Bacteria</taxon>
        <taxon>Bacillati</taxon>
        <taxon>Actinomycetota</taxon>
        <taxon>Actinomycetes</taxon>
        <taxon>Kineosporiales</taxon>
        <taxon>Kineosporiaceae</taxon>
        <taxon>Kineococcus</taxon>
    </lineage>
</organism>
<gene>
    <name evidence="2" type="ORF">FHR75_004448</name>
</gene>
<dbReference type="AlphaFoldDB" id="A0A7W4TR76"/>
<evidence type="ECO:0000313" key="3">
    <source>
        <dbReference type="Proteomes" id="UP000533269"/>
    </source>
</evidence>
<proteinExistence type="predicted"/>
<dbReference type="Proteomes" id="UP000533269">
    <property type="component" value="Unassembled WGS sequence"/>
</dbReference>